<organism evidence="1 2">
    <name type="scientific">Dolichospermum planctonicum</name>
    <dbReference type="NCBI Taxonomy" id="136072"/>
    <lineage>
        <taxon>Bacteria</taxon>
        <taxon>Bacillati</taxon>
        <taxon>Cyanobacteriota</taxon>
        <taxon>Cyanophyceae</taxon>
        <taxon>Nostocales</taxon>
        <taxon>Aphanizomenonaceae</taxon>
        <taxon>Dolichospermum</taxon>
    </lineage>
</organism>
<proteinExistence type="predicted"/>
<accession>A0A480A7M1</accession>
<sequence>MSINFFDTNCQSQTNQPKFGLCDDPNKDKDPNYSEYYKSFLN</sequence>
<dbReference type="EMBL" id="BJCF01000005">
    <property type="protein sequence ID" value="GCL41050.1"/>
    <property type="molecule type" value="Genomic_DNA"/>
</dbReference>
<name>A0A480A7M1_9CYAN</name>
<protein>
    <submittedName>
        <fullName evidence="1">Uncharacterized protein</fullName>
    </submittedName>
</protein>
<gene>
    <name evidence="1" type="ORF">NIES80_07430</name>
</gene>
<comment type="caution">
    <text evidence="1">The sequence shown here is derived from an EMBL/GenBank/DDBJ whole genome shotgun (WGS) entry which is preliminary data.</text>
</comment>
<evidence type="ECO:0000313" key="2">
    <source>
        <dbReference type="Proteomes" id="UP000299367"/>
    </source>
</evidence>
<evidence type="ECO:0000313" key="1">
    <source>
        <dbReference type="EMBL" id="GCL41050.1"/>
    </source>
</evidence>
<reference evidence="2" key="1">
    <citation type="submission" date="2019-02" db="EMBL/GenBank/DDBJ databases">
        <title>Draft genome sequence of Dolichospermum planctonicum NIES-80.</title>
        <authorList>
            <person name="Yamaguchi H."/>
            <person name="Suzuki S."/>
            <person name="Kawachi M."/>
        </authorList>
    </citation>
    <scope>NUCLEOTIDE SEQUENCE [LARGE SCALE GENOMIC DNA]</scope>
    <source>
        <strain evidence="2">NIES-80</strain>
    </source>
</reference>
<dbReference type="Proteomes" id="UP000299367">
    <property type="component" value="Unassembled WGS sequence"/>
</dbReference>
<dbReference type="AlphaFoldDB" id="A0A480A7M1"/>